<reference evidence="2" key="1">
    <citation type="submission" date="2025-08" db="UniProtKB">
        <authorList>
            <consortium name="Ensembl"/>
        </authorList>
    </citation>
    <scope>IDENTIFICATION</scope>
</reference>
<accession>A0A8C8VKF9</accession>
<evidence type="ECO:0000256" key="1">
    <source>
        <dbReference type="SAM" id="MobiDB-lite"/>
    </source>
</evidence>
<feature type="region of interest" description="Disordered" evidence="1">
    <location>
        <begin position="71"/>
        <end position="99"/>
    </location>
</feature>
<name>A0A8C8VKF9_9SAUR</name>
<proteinExistence type="predicted"/>
<keyword evidence="3" id="KW-1185">Reference proteome</keyword>
<dbReference type="Proteomes" id="UP000694393">
    <property type="component" value="Unplaced"/>
</dbReference>
<feature type="compositionally biased region" description="Gly residues" evidence="1">
    <location>
        <begin position="1"/>
        <end position="10"/>
    </location>
</feature>
<evidence type="ECO:0000313" key="3">
    <source>
        <dbReference type="Proteomes" id="UP000694393"/>
    </source>
</evidence>
<evidence type="ECO:0000313" key="2">
    <source>
        <dbReference type="Ensembl" id="ENSPCEP00000014635.1"/>
    </source>
</evidence>
<protein>
    <submittedName>
        <fullName evidence="2">Uncharacterized protein</fullName>
    </submittedName>
</protein>
<reference evidence="2" key="2">
    <citation type="submission" date="2025-09" db="UniProtKB">
        <authorList>
            <consortium name="Ensembl"/>
        </authorList>
    </citation>
    <scope>IDENTIFICATION</scope>
</reference>
<dbReference type="Ensembl" id="ENSPCET00000015163.1">
    <property type="protein sequence ID" value="ENSPCEP00000014635.1"/>
    <property type="gene ID" value="ENSPCEG00000011595.1"/>
</dbReference>
<feature type="region of interest" description="Disordered" evidence="1">
    <location>
        <begin position="1"/>
        <end position="47"/>
    </location>
</feature>
<dbReference type="AlphaFoldDB" id="A0A8C8VKF9"/>
<organism evidence="2 3">
    <name type="scientific">Pelusios castaneus</name>
    <name type="common">West African mud turtle</name>
    <dbReference type="NCBI Taxonomy" id="367368"/>
    <lineage>
        <taxon>Eukaryota</taxon>
        <taxon>Metazoa</taxon>
        <taxon>Chordata</taxon>
        <taxon>Craniata</taxon>
        <taxon>Vertebrata</taxon>
        <taxon>Euteleostomi</taxon>
        <taxon>Archelosauria</taxon>
        <taxon>Testudinata</taxon>
        <taxon>Testudines</taxon>
        <taxon>Pleurodira</taxon>
        <taxon>Pelomedusidae</taxon>
        <taxon>Pelusios</taxon>
    </lineage>
</organism>
<sequence>MGLPGPGCSGEGNPCCPSRGSSSEGFPHRPSQDSSRTSAVPDRIAGESLASGAAARATGVSFTVAAPAAEPHASPFSPGSLVPRQAGSRGSPQGQRSHVRLPCARGSHSSLLAREPGLLFSLGAMVSLVPESCSSPSLCPLCFCAPQSGLKGIAIMLLLSTILEFCITVSTSHFACQAIRYTPNAVSLSLPKWDFHSPKPLCH</sequence>